<keyword evidence="4" id="KW-0547">Nucleotide-binding</keyword>
<gene>
    <name evidence="11" type="ORF">A2318_01565</name>
</gene>
<evidence type="ECO:0008006" key="13">
    <source>
        <dbReference type="Google" id="ProtNLM"/>
    </source>
</evidence>
<dbReference type="Pfam" id="PF02773">
    <property type="entry name" value="S-AdoMet_synt_C"/>
    <property type="match status" value="1"/>
</dbReference>
<dbReference type="Gene3D" id="3.30.300.10">
    <property type="match status" value="3"/>
</dbReference>
<evidence type="ECO:0000256" key="7">
    <source>
        <dbReference type="ARBA" id="ARBA00022958"/>
    </source>
</evidence>
<evidence type="ECO:0000256" key="6">
    <source>
        <dbReference type="ARBA" id="ARBA00022842"/>
    </source>
</evidence>
<evidence type="ECO:0000256" key="2">
    <source>
        <dbReference type="ARBA" id="ARBA00022679"/>
    </source>
</evidence>
<dbReference type="InterPro" id="IPR022636">
    <property type="entry name" value="S-AdoMet_synthetase_sfam"/>
</dbReference>
<comment type="caution">
    <text evidence="11">The sequence shown here is derived from an EMBL/GenBank/DDBJ whole genome shotgun (WGS) entry which is preliminary data.</text>
</comment>
<dbReference type="AlphaFoldDB" id="A0A1F7WAN0"/>
<accession>A0A1F7WAN0</accession>
<organism evidence="11 12">
    <name type="scientific">Candidatus Uhrbacteria bacterium RIFOXYB2_FULL_45_11</name>
    <dbReference type="NCBI Taxonomy" id="1802421"/>
    <lineage>
        <taxon>Bacteria</taxon>
        <taxon>Candidatus Uhriibacteriota</taxon>
    </lineage>
</organism>
<dbReference type="Pfam" id="PF00438">
    <property type="entry name" value="S-AdoMet_synt_N"/>
    <property type="match status" value="1"/>
</dbReference>
<feature type="domain" description="S-adenosylmethionine synthetase N-terminal" evidence="8">
    <location>
        <begin position="32"/>
        <end position="117"/>
    </location>
</feature>
<keyword evidence="2" id="KW-0808">Transferase</keyword>
<proteinExistence type="predicted"/>
<evidence type="ECO:0000256" key="1">
    <source>
        <dbReference type="ARBA" id="ARBA00022563"/>
    </source>
</evidence>
<keyword evidence="6" id="KW-0460">Magnesium</keyword>
<evidence type="ECO:0000256" key="3">
    <source>
        <dbReference type="ARBA" id="ARBA00022723"/>
    </source>
</evidence>
<evidence type="ECO:0000259" key="9">
    <source>
        <dbReference type="Pfam" id="PF02772"/>
    </source>
</evidence>
<protein>
    <recommendedName>
        <fullName evidence="13">Methionine adenosyltransferase</fullName>
    </recommendedName>
</protein>
<evidence type="ECO:0000259" key="10">
    <source>
        <dbReference type="Pfam" id="PF02773"/>
    </source>
</evidence>
<dbReference type="GO" id="GO:0046872">
    <property type="term" value="F:metal ion binding"/>
    <property type="evidence" value="ECO:0007669"/>
    <property type="project" value="UniProtKB-KW"/>
</dbReference>
<keyword evidence="3" id="KW-0479">Metal-binding</keyword>
<name>A0A1F7WAN0_9BACT</name>
<dbReference type="InterPro" id="IPR022628">
    <property type="entry name" value="S-AdoMet_synt_N"/>
</dbReference>
<dbReference type="InterPro" id="IPR022629">
    <property type="entry name" value="S-AdoMet_synt_central"/>
</dbReference>
<evidence type="ECO:0000256" key="4">
    <source>
        <dbReference type="ARBA" id="ARBA00022741"/>
    </source>
</evidence>
<evidence type="ECO:0000256" key="5">
    <source>
        <dbReference type="ARBA" id="ARBA00022840"/>
    </source>
</evidence>
<dbReference type="Pfam" id="PF02772">
    <property type="entry name" value="S-AdoMet_synt_M"/>
    <property type="match status" value="1"/>
</dbReference>
<dbReference type="STRING" id="1802421.A2318_01565"/>
<dbReference type="GO" id="GO:0006556">
    <property type="term" value="P:S-adenosylmethionine biosynthetic process"/>
    <property type="evidence" value="ECO:0007669"/>
    <property type="project" value="InterPro"/>
</dbReference>
<keyword evidence="7" id="KW-0630">Potassium</keyword>
<dbReference type="PANTHER" id="PTHR11964">
    <property type="entry name" value="S-ADENOSYLMETHIONINE SYNTHETASE"/>
    <property type="match status" value="1"/>
</dbReference>
<dbReference type="PIRSF" id="PIRSF000497">
    <property type="entry name" value="MAT"/>
    <property type="match status" value="1"/>
</dbReference>
<evidence type="ECO:0000259" key="8">
    <source>
        <dbReference type="Pfam" id="PF00438"/>
    </source>
</evidence>
<dbReference type="EMBL" id="MGFD01000006">
    <property type="protein sequence ID" value="OGL99646.1"/>
    <property type="molecule type" value="Genomic_DNA"/>
</dbReference>
<dbReference type="GO" id="GO:0004478">
    <property type="term" value="F:methionine adenosyltransferase activity"/>
    <property type="evidence" value="ECO:0007669"/>
    <property type="project" value="InterPro"/>
</dbReference>
<dbReference type="Proteomes" id="UP000177331">
    <property type="component" value="Unassembled WGS sequence"/>
</dbReference>
<dbReference type="SUPFAM" id="SSF55973">
    <property type="entry name" value="S-adenosylmethionine synthetase"/>
    <property type="match status" value="3"/>
</dbReference>
<reference evidence="11 12" key="1">
    <citation type="journal article" date="2016" name="Nat. Commun.">
        <title>Thousands of microbial genomes shed light on interconnected biogeochemical processes in an aquifer system.</title>
        <authorList>
            <person name="Anantharaman K."/>
            <person name="Brown C.T."/>
            <person name="Hug L.A."/>
            <person name="Sharon I."/>
            <person name="Castelle C.J."/>
            <person name="Probst A.J."/>
            <person name="Thomas B.C."/>
            <person name="Singh A."/>
            <person name="Wilkins M.J."/>
            <person name="Karaoz U."/>
            <person name="Brodie E.L."/>
            <person name="Williams K.H."/>
            <person name="Hubbard S.S."/>
            <person name="Banfield J.F."/>
        </authorList>
    </citation>
    <scope>NUCLEOTIDE SEQUENCE [LARGE SCALE GENOMIC DNA]</scope>
</reference>
<evidence type="ECO:0000313" key="12">
    <source>
        <dbReference type="Proteomes" id="UP000177331"/>
    </source>
</evidence>
<dbReference type="GO" id="GO:0005524">
    <property type="term" value="F:ATP binding"/>
    <property type="evidence" value="ECO:0007669"/>
    <property type="project" value="UniProtKB-KW"/>
</dbReference>
<dbReference type="InterPro" id="IPR002133">
    <property type="entry name" value="S-AdoMet_synthetase"/>
</dbReference>
<keyword evidence="5" id="KW-0067">ATP-binding</keyword>
<keyword evidence="1" id="KW-0554">One-carbon metabolism</keyword>
<dbReference type="InterPro" id="IPR022630">
    <property type="entry name" value="S-AdoMet_synt_C"/>
</dbReference>
<feature type="domain" description="S-adenosylmethionine synthetase central" evidence="9">
    <location>
        <begin position="125"/>
        <end position="232"/>
    </location>
</feature>
<dbReference type="GO" id="GO:0006730">
    <property type="term" value="P:one-carbon metabolic process"/>
    <property type="evidence" value="ECO:0007669"/>
    <property type="project" value="UniProtKB-KW"/>
</dbReference>
<sequence length="372" mass="41459">MIHSLRTCLKGRVFLCSLSLAFAILLLVMRKTVESTLQGQSDKVCDQIADAVLDEYLRRDPEARVDVNVMGSHGMLMIGGEVTSTADFDVGFIAKKVYAEIGYTDEIEVFTNIEEQSPEMKRVQSGAQDTIVINGYATNETRERLPRGLVFAHNIARRIDDLRKMDPAFSWLRPDGKIQLMTEKDKVVGVTILASHHLNIKDQEVKTAILDRVVIPILGEGIQIFINPIGAFTDACFRSDSGVSGHKVHVDTYGGLIPHGDAVMIGKDPLRAERSGAYMARMAARYLVDQDLVQSAMVQVVYTLGRSEPIHLHVVGMGEKSRGTKTDFTNLIKQQFDFRPEAIVERLDLRKPIYQSAAVYGSFGREGFPWEV</sequence>
<evidence type="ECO:0000313" key="11">
    <source>
        <dbReference type="EMBL" id="OGL99646.1"/>
    </source>
</evidence>
<feature type="domain" description="S-adenosylmethionine synthetase C-terminal" evidence="10">
    <location>
        <begin position="238"/>
        <end position="371"/>
    </location>
</feature>